<dbReference type="Proteomes" id="UP000198862">
    <property type="component" value="Unassembled WGS sequence"/>
</dbReference>
<dbReference type="EMBL" id="FOLO01000020">
    <property type="protein sequence ID" value="SFC85429.1"/>
    <property type="molecule type" value="Genomic_DNA"/>
</dbReference>
<keyword evidence="3 4" id="KW-0413">Isomerase</keyword>
<evidence type="ECO:0000313" key="6">
    <source>
        <dbReference type="EMBL" id="SFC85429.1"/>
    </source>
</evidence>
<dbReference type="PANTHER" id="PTHR45625:SF4">
    <property type="entry name" value="PEPTIDYLPROLYL ISOMERASE DOMAIN AND WD REPEAT-CONTAINING PROTEIN 1"/>
    <property type="match status" value="1"/>
</dbReference>
<organism evidence="6 7">
    <name type="scientific">Pseudoalteromonas denitrificans DSM 6059</name>
    <dbReference type="NCBI Taxonomy" id="1123010"/>
    <lineage>
        <taxon>Bacteria</taxon>
        <taxon>Pseudomonadati</taxon>
        <taxon>Pseudomonadota</taxon>
        <taxon>Gammaproteobacteria</taxon>
        <taxon>Alteromonadales</taxon>
        <taxon>Pseudoalteromonadaceae</taxon>
        <taxon>Pseudoalteromonas</taxon>
    </lineage>
</organism>
<dbReference type="GO" id="GO:0006457">
    <property type="term" value="P:protein folding"/>
    <property type="evidence" value="ECO:0007669"/>
    <property type="project" value="InterPro"/>
</dbReference>
<dbReference type="EC" id="5.2.1.8" evidence="4"/>
<dbReference type="STRING" id="1123010.SAMN02745724_02714"/>
<reference evidence="6 7" key="1">
    <citation type="submission" date="2016-10" db="EMBL/GenBank/DDBJ databases">
        <authorList>
            <person name="de Groot N.N."/>
        </authorList>
    </citation>
    <scope>NUCLEOTIDE SEQUENCE [LARGE SCALE GENOMIC DNA]</scope>
    <source>
        <strain evidence="6 7">DSM 6059</strain>
    </source>
</reference>
<dbReference type="CDD" id="cd00317">
    <property type="entry name" value="cyclophilin"/>
    <property type="match status" value="1"/>
</dbReference>
<dbReference type="OrthoDB" id="9807797at2"/>
<keyword evidence="2 4" id="KW-0697">Rotamase</keyword>
<gene>
    <name evidence="6" type="ORF">SAMN02745724_02714</name>
</gene>
<dbReference type="InterPro" id="IPR020892">
    <property type="entry name" value="Cyclophilin-type_PPIase_CS"/>
</dbReference>
<dbReference type="Pfam" id="PF00160">
    <property type="entry name" value="Pro_isomerase"/>
    <property type="match status" value="1"/>
</dbReference>
<dbReference type="InterPro" id="IPR002130">
    <property type="entry name" value="Cyclophilin-type_PPIase_dom"/>
</dbReference>
<dbReference type="Gene3D" id="2.40.100.10">
    <property type="entry name" value="Cyclophilin-like"/>
    <property type="match status" value="1"/>
</dbReference>
<evidence type="ECO:0000259" key="5">
    <source>
        <dbReference type="PROSITE" id="PS50072"/>
    </source>
</evidence>
<dbReference type="PANTHER" id="PTHR45625">
    <property type="entry name" value="PEPTIDYL-PROLYL CIS-TRANS ISOMERASE-RELATED"/>
    <property type="match status" value="1"/>
</dbReference>
<dbReference type="AlphaFoldDB" id="A0A1I1MJ45"/>
<feature type="domain" description="PPIase cyclophilin-type" evidence="5">
    <location>
        <begin position="73"/>
        <end position="213"/>
    </location>
</feature>
<dbReference type="InterPro" id="IPR044666">
    <property type="entry name" value="Cyclophilin_A-like"/>
</dbReference>
<dbReference type="PRINTS" id="PR00153">
    <property type="entry name" value="CSAPPISMRASE"/>
</dbReference>
<evidence type="ECO:0000256" key="3">
    <source>
        <dbReference type="ARBA" id="ARBA00023235"/>
    </source>
</evidence>
<dbReference type="PROSITE" id="PS00170">
    <property type="entry name" value="CSA_PPIASE_1"/>
    <property type="match status" value="1"/>
</dbReference>
<comment type="catalytic activity">
    <reaction evidence="4">
        <text>[protein]-peptidylproline (omega=180) = [protein]-peptidylproline (omega=0)</text>
        <dbReference type="Rhea" id="RHEA:16237"/>
        <dbReference type="Rhea" id="RHEA-COMP:10747"/>
        <dbReference type="Rhea" id="RHEA-COMP:10748"/>
        <dbReference type="ChEBI" id="CHEBI:83833"/>
        <dbReference type="ChEBI" id="CHEBI:83834"/>
        <dbReference type="EC" id="5.2.1.8"/>
    </reaction>
</comment>
<dbReference type="InterPro" id="IPR029000">
    <property type="entry name" value="Cyclophilin-like_dom_sf"/>
</dbReference>
<protein>
    <recommendedName>
        <fullName evidence="4">Peptidyl-prolyl cis-trans isomerase</fullName>
        <shortName evidence="4">PPIase</shortName>
        <ecNumber evidence="4">5.2.1.8</ecNumber>
    </recommendedName>
</protein>
<evidence type="ECO:0000313" key="7">
    <source>
        <dbReference type="Proteomes" id="UP000198862"/>
    </source>
</evidence>
<evidence type="ECO:0000256" key="4">
    <source>
        <dbReference type="RuleBase" id="RU363019"/>
    </source>
</evidence>
<name>A0A1I1MJ45_9GAMM</name>
<evidence type="ECO:0000256" key="2">
    <source>
        <dbReference type="ARBA" id="ARBA00023110"/>
    </source>
</evidence>
<dbReference type="GO" id="GO:0003755">
    <property type="term" value="F:peptidyl-prolyl cis-trans isomerase activity"/>
    <property type="evidence" value="ECO:0007669"/>
    <property type="project" value="UniProtKB-UniRule"/>
</dbReference>
<comment type="function">
    <text evidence="4">PPIases accelerate the folding of proteins. It catalyzes the cis-trans isomerization of proline imidic peptide bonds in oligopeptides.</text>
</comment>
<comment type="similarity">
    <text evidence="1 4">Belongs to the cyclophilin-type PPIase family.</text>
</comment>
<dbReference type="RefSeq" id="WP_091984776.1">
    <property type="nucleotide sequence ID" value="NZ_FOLO01000020.1"/>
</dbReference>
<accession>A0A1I1MJ45</accession>
<dbReference type="SUPFAM" id="SSF50891">
    <property type="entry name" value="Cyclophilin-like"/>
    <property type="match status" value="1"/>
</dbReference>
<proteinExistence type="inferred from homology"/>
<keyword evidence="7" id="KW-1185">Reference proteome</keyword>
<dbReference type="PROSITE" id="PS50072">
    <property type="entry name" value="CSA_PPIASE_2"/>
    <property type="match status" value="1"/>
</dbReference>
<evidence type="ECO:0000256" key="1">
    <source>
        <dbReference type="ARBA" id="ARBA00007365"/>
    </source>
</evidence>
<sequence length="220" mass="24130">MNNLSKLIALSILSLSINGCFDADRAIKQTDKFIEKQKIDTQKTSWKTQLTQPEIIEFTKGKDYFWDLQTSQGDISIKLLPNVAPMHVSSTIYLTQLGFYDDLIFHRVIPGFMAQGGDPLGTGQGNPGYRYQGEFSKEATHSKAGILSMANAGPGTDGSQFFITFKATPFLNGRHTVFGEVVKGLDDSLAKIEALGSRSGRTESEVKIIKAAIRVEDSTS</sequence>